<dbReference type="Proteomes" id="UP001423409">
    <property type="component" value="Unassembled WGS sequence"/>
</dbReference>
<name>A0ABP9UE93_9DEIO</name>
<proteinExistence type="predicted"/>
<reference evidence="2 3" key="1">
    <citation type="submission" date="2024-02" db="EMBL/GenBank/DDBJ databases">
        <title>Deinococcus caeni NBRC 101312.</title>
        <authorList>
            <person name="Ichikawa N."/>
            <person name="Katano-Makiyama Y."/>
            <person name="Hidaka K."/>
        </authorList>
    </citation>
    <scope>NUCLEOTIDE SEQUENCE [LARGE SCALE GENOMIC DNA]</scope>
    <source>
        <strain evidence="2 3">NBRC 101312</strain>
    </source>
</reference>
<dbReference type="EMBL" id="BAABQU010000023">
    <property type="protein sequence ID" value="GAA5440528.1"/>
    <property type="molecule type" value="Genomic_DNA"/>
</dbReference>
<dbReference type="Pfam" id="PF04471">
    <property type="entry name" value="Mrr_cat"/>
    <property type="match status" value="1"/>
</dbReference>
<protein>
    <recommendedName>
        <fullName evidence="1">Restriction endonuclease type IV Mrr domain-containing protein</fullName>
    </recommendedName>
</protein>
<evidence type="ECO:0000259" key="1">
    <source>
        <dbReference type="Pfam" id="PF04471"/>
    </source>
</evidence>
<dbReference type="RefSeq" id="WP_345445259.1">
    <property type="nucleotide sequence ID" value="NZ_BAABQU010000023.1"/>
</dbReference>
<dbReference type="InterPro" id="IPR007560">
    <property type="entry name" value="Restrct_endonuc_IV_Mrr"/>
</dbReference>
<sequence>MQGFPGTAHPSFLPARRGWRRSCHLLRSKVVRQIDCLIEARFSLDKSRRILVDAKNYKSKIDINDVEKFHGMMFDCEAAYGLLICPSGWTEGAFARSGDFIGLKLLSLEDIDTYAGAEMFEDCSCCTDGVVMYDGHWGMEVSGLIDFIMTGKCDRCRSFNVWHWGCGEKFAVEDEHEEFCSCGFKWFVIGPDPNDLDDPDRMSAFLLLYGNLEGGSELGFAGVSLLDRRPG</sequence>
<keyword evidence="3" id="KW-1185">Reference proteome</keyword>
<accession>A0ABP9UE93</accession>
<organism evidence="2 3">
    <name type="scientific">Deinococcus caeni</name>
    <dbReference type="NCBI Taxonomy" id="569127"/>
    <lineage>
        <taxon>Bacteria</taxon>
        <taxon>Thermotogati</taxon>
        <taxon>Deinococcota</taxon>
        <taxon>Deinococci</taxon>
        <taxon>Deinococcales</taxon>
        <taxon>Deinococcaceae</taxon>
        <taxon>Deinococcus</taxon>
    </lineage>
</organism>
<feature type="domain" description="Restriction endonuclease type IV Mrr" evidence="1">
    <location>
        <begin position="31"/>
        <end position="110"/>
    </location>
</feature>
<comment type="caution">
    <text evidence="2">The sequence shown here is derived from an EMBL/GenBank/DDBJ whole genome shotgun (WGS) entry which is preliminary data.</text>
</comment>
<evidence type="ECO:0000313" key="2">
    <source>
        <dbReference type="EMBL" id="GAA5440528.1"/>
    </source>
</evidence>
<evidence type="ECO:0000313" key="3">
    <source>
        <dbReference type="Proteomes" id="UP001423409"/>
    </source>
</evidence>
<gene>
    <name evidence="2" type="ORF">Dcae01_02043</name>
</gene>
<dbReference type="SUPFAM" id="SSF52980">
    <property type="entry name" value="Restriction endonuclease-like"/>
    <property type="match status" value="1"/>
</dbReference>
<dbReference type="InterPro" id="IPR011335">
    <property type="entry name" value="Restrct_endonuc-II-like"/>
</dbReference>